<dbReference type="InterPro" id="IPR008972">
    <property type="entry name" value="Cupredoxin"/>
</dbReference>
<keyword evidence="4" id="KW-1185">Reference proteome</keyword>
<dbReference type="InterPro" id="IPR028096">
    <property type="entry name" value="EfeO_Cupredoxin"/>
</dbReference>
<evidence type="ECO:0000256" key="1">
    <source>
        <dbReference type="ARBA" id="ARBA00004418"/>
    </source>
</evidence>
<protein>
    <submittedName>
        <fullName evidence="3">Plastocyanin</fullName>
    </submittedName>
</protein>
<evidence type="ECO:0000313" key="3">
    <source>
        <dbReference type="EMBL" id="TCS36254.1"/>
    </source>
</evidence>
<comment type="caution">
    <text evidence="3">The sequence shown here is derived from an EMBL/GenBank/DDBJ whole genome shotgun (WGS) entry which is preliminary data.</text>
</comment>
<proteinExistence type="predicted"/>
<evidence type="ECO:0000313" key="4">
    <source>
        <dbReference type="Proteomes" id="UP000295382"/>
    </source>
</evidence>
<sequence>MMALALPGAMGWNAALAESTVHTVVIEGMKFSPDVLEVQVGDTVIWRNKDIVPHNVTAANHAFHSPTISPEGSWKYTARKKGEYDYLCTLHPTMKAKLILR</sequence>
<dbReference type="Gene3D" id="2.60.40.420">
    <property type="entry name" value="Cupredoxins - blue copper proteins"/>
    <property type="match status" value="1"/>
</dbReference>
<dbReference type="Proteomes" id="UP000295382">
    <property type="component" value="Unassembled WGS sequence"/>
</dbReference>
<gene>
    <name evidence="3" type="ORF">EDC30_10771</name>
</gene>
<dbReference type="AlphaFoldDB" id="A0A4R3HU86"/>
<name>A0A4R3HU86_PAULE</name>
<comment type="subcellular location">
    <subcellularLocation>
        <location evidence="1">Periplasm</location>
    </subcellularLocation>
</comment>
<dbReference type="PANTHER" id="PTHR36507">
    <property type="entry name" value="BLL1555 PROTEIN"/>
    <property type="match status" value="1"/>
</dbReference>
<dbReference type="EMBL" id="SLZQ01000007">
    <property type="protein sequence ID" value="TCS36254.1"/>
    <property type="molecule type" value="Genomic_DNA"/>
</dbReference>
<dbReference type="InterPro" id="IPR052721">
    <property type="entry name" value="ET_Amicyanin"/>
</dbReference>
<dbReference type="GO" id="GO:0042597">
    <property type="term" value="C:periplasmic space"/>
    <property type="evidence" value="ECO:0007669"/>
    <property type="project" value="UniProtKB-SubCell"/>
</dbReference>
<accession>A0A4R3HU86</accession>
<dbReference type="Pfam" id="PF13473">
    <property type="entry name" value="Cupredoxin_1"/>
    <property type="match status" value="1"/>
</dbReference>
<organism evidence="3 4">
    <name type="scientific">Paucimonas lemoignei</name>
    <name type="common">Pseudomonas lemoignei</name>
    <dbReference type="NCBI Taxonomy" id="29443"/>
    <lineage>
        <taxon>Bacteria</taxon>
        <taxon>Pseudomonadati</taxon>
        <taxon>Pseudomonadota</taxon>
        <taxon>Betaproteobacteria</taxon>
        <taxon>Burkholderiales</taxon>
        <taxon>Burkholderiaceae</taxon>
        <taxon>Paucimonas</taxon>
    </lineage>
</organism>
<dbReference type="InterPro" id="IPR035668">
    <property type="entry name" value="Amicyanin"/>
</dbReference>
<reference evidence="3 4" key="1">
    <citation type="submission" date="2019-03" db="EMBL/GenBank/DDBJ databases">
        <title>Genomic Encyclopedia of Type Strains, Phase IV (KMG-IV): sequencing the most valuable type-strain genomes for metagenomic binning, comparative biology and taxonomic classification.</title>
        <authorList>
            <person name="Goeker M."/>
        </authorList>
    </citation>
    <scope>NUCLEOTIDE SEQUENCE [LARGE SCALE GENOMIC DNA]</scope>
    <source>
        <strain evidence="3 4">DSM 7445</strain>
    </source>
</reference>
<dbReference type="PANTHER" id="PTHR36507:SF1">
    <property type="entry name" value="BLL1555 PROTEIN"/>
    <property type="match status" value="1"/>
</dbReference>
<dbReference type="SUPFAM" id="SSF49503">
    <property type="entry name" value="Cupredoxins"/>
    <property type="match status" value="1"/>
</dbReference>
<dbReference type="CDD" id="cd13921">
    <property type="entry name" value="Amicyanin"/>
    <property type="match status" value="1"/>
</dbReference>
<evidence type="ECO:0000259" key="2">
    <source>
        <dbReference type="Pfam" id="PF13473"/>
    </source>
</evidence>
<feature type="domain" description="EfeO-type cupredoxin-like" evidence="2">
    <location>
        <begin position="2"/>
        <end position="99"/>
    </location>
</feature>